<sequence length="260" mass="29458">MNILAPTLSHQIIPDKDSWPLPTLSLELQSLDHAGVSIFLQCIKPIEDLKDSVITVLQHLYLSPERPEFPSGPDEVKDVKLIVRPMSGVAYTTGVGPKEAGRKEIHLSADYVFNISKDKPPPSHEPENLIRYEILGVVVHELVHCFQYNAKGSCPGGLIEGIADFIRLQAHLGAKHWRRPGPPKPPASFYPFPTPKWDAGYERTAFFLEWIENRYGIGTIRELNANIRDVEWDERIFKDLTGRKVDKLWRIYCEENGVGV</sequence>
<name>A0A0D7BT20_9AGAR</name>
<dbReference type="AlphaFoldDB" id="A0A0D7BT20"/>
<dbReference type="PANTHER" id="PTHR33321">
    <property type="match status" value="1"/>
</dbReference>
<keyword evidence="2" id="KW-1185">Reference proteome</keyword>
<dbReference type="PANTHER" id="PTHR33321:SF12">
    <property type="entry name" value="PLANT BASIC SECRETORY PROTEIN (BSP) FAMILY PROTEIN"/>
    <property type="match status" value="1"/>
</dbReference>
<organism evidence="1 2">
    <name type="scientific">Cylindrobasidium torrendii FP15055 ss-10</name>
    <dbReference type="NCBI Taxonomy" id="1314674"/>
    <lineage>
        <taxon>Eukaryota</taxon>
        <taxon>Fungi</taxon>
        <taxon>Dikarya</taxon>
        <taxon>Basidiomycota</taxon>
        <taxon>Agaricomycotina</taxon>
        <taxon>Agaricomycetes</taxon>
        <taxon>Agaricomycetidae</taxon>
        <taxon>Agaricales</taxon>
        <taxon>Marasmiineae</taxon>
        <taxon>Physalacriaceae</taxon>
        <taxon>Cylindrobasidium</taxon>
    </lineage>
</organism>
<proteinExistence type="predicted"/>
<dbReference type="Proteomes" id="UP000054007">
    <property type="component" value="Unassembled WGS sequence"/>
</dbReference>
<evidence type="ECO:0000313" key="1">
    <source>
        <dbReference type="EMBL" id="KIY73405.1"/>
    </source>
</evidence>
<gene>
    <name evidence="1" type="ORF">CYLTODRAFT_342211</name>
</gene>
<reference evidence="1 2" key="1">
    <citation type="journal article" date="2015" name="Fungal Genet. Biol.">
        <title>Evolution of novel wood decay mechanisms in Agaricales revealed by the genome sequences of Fistulina hepatica and Cylindrobasidium torrendii.</title>
        <authorList>
            <person name="Floudas D."/>
            <person name="Held B.W."/>
            <person name="Riley R."/>
            <person name="Nagy L.G."/>
            <person name="Koehler G."/>
            <person name="Ransdell A.S."/>
            <person name="Younus H."/>
            <person name="Chow J."/>
            <person name="Chiniquy J."/>
            <person name="Lipzen A."/>
            <person name="Tritt A."/>
            <person name="Sun H."/>
            <person name="Haridas S."/>
            <person name="LaButti K."/>
            <person name="Ohm R.A."/>
            <person name="Kues U."/>
            <person name="Blanchette R.A."/>
            <person name="Grigoriev I.V."/>
            <person name="Minto R.E."/>
            <person name="Hibbett D.S."/>
        </authorList>
    </citation>
    <scope>NUCLEOTIDE SEQUENCE [LARGE SCALE GENOMIC DNA]</scope>
    <source>
        <strain evidence="1 2">FP15055 ss-10</strain>
    </source>
</reference>
<dbReference type="InterPro" id="IPR007541">
    <property type="entry name" value="Uncharacterised_BSP"/>
</dbReference>
<dbReference type="EMBL" id="KN880436">
    <property type="protein sequence ID" value="KIY73405.1"/>
    <property type="molecule type" value="Genomic_DNA"/>
</dbReference>
<dbReference type="STRING" id="1314674.A0A0D7BT20"/>
<dbReference type="OrthoDB" id="891726at2759"/>
<accession>A0A0D7BT20</accession>
<evidence type="ECO:0000313" key="2">
    <source>
        <dbReference type="Proteomes" id="UP000054007"/>
    </source>
</evidence>
<dbReference type="Pfam" id="PF04450">
    <property type="entry name" value="BSP"/>
    <property type="match status" value="1"/>
</dbReference>
<protein>
    <submittedName>
        <fullName evidence="1">Plant basic secretory protein</fullName>
    </submittedName>
</protein>